<reference evidence="1 2" key="2">
    <citation type="submission" date="2018-04" db="EMBL/GenBank/DDBJ databases">
        <title>Transcriptomics of ammonia oxidizing archaea.</title>
        <authorList>
            <person name="Carini P."/>
        </authorList>
    </citation>
    <scope>NUCLEOTIDE SEQUENCE [LARGE SCALE GENOMIC DNA]</scope>
    <source>
        <strain evidence="1 2">U25</strain>
    </source>
</reference>
<dbReference type="AlphaFoldDB" id="A0A2R6T970"/>
<sequence length="465" mass="53944">MSNHAQCSYSRRDLLISLNPLEYCNNCFHETEPDIVQTRTDQFLILTRLDYKKYKDIQEFVELNSGKMNSEFRLAGFRVPLEIVDQTIDFLRKIDVTVHDLLTHVRNVFSGYTKETLSLGRHRFVKLPKGREHRFLDPKTRRWIYIKNPENSIGVPLREHQIIKCENQGNDEYYYLGAEEELHLVDKRAAFNLASRTFTNRTVYWADHKMLGFGTIKLNSLGMIPDDIFNSLTRLRPNEVILYGMLYFKITYFELLKVFLKANKINLLKCEDFVTLPGDNGKASGSPLISLSDIESEKIQTISNLIEKLNGKITKTKTELKVTFENDSYSILFVDNDSSRAIPVHEENKLYIPIALIENIREFEASAHKILYRAGKKLDIKKTLAECVEISNDADLSFVTECLTENIDDIDFIKKLLSDPSKESYLRNWFEDLVKNTTLEGWINAPEGLFRKLSHIFSKEVVKNV</sequence>
<proteinExistence type="predicted"/>
<accession>A0A2R6T970</accession>
<dbReference type="EMBL" id="LXWN01000002">
    <property type="protein sequence ID" value="PTL87202.1"/>
    <property type="molecule type" value="Genomic_DNA"/>
</dbReference>
<organism evidence="1 2">
    <name type="scientific">Candidatus Nitrosopelagicus brevis</name>
    <dbReference type="NCBI Taxonomy" id="1410606"/>
    <lineage>
        <taxon>Archaea</taxon>
        <taxon>Nitrososphaerota</taxon>
    </lineage>
</organism>
<comment type="caution">
    <text evidence="1">The sequence shown here is derived from an EMBL/GenBank/DDBJ whole genome shotgun (WGS) entry which is preliminary data.</text>
</comment>
<protein>
    <submittedName>
        <fullName evidence="1">Uncharacterized protein</fullName>
    </submittedName>
</protein>
<reference evidence="2" key="1">
    <citation type="submission" date="2016-05" db="EMBL/GenBank/DDBJ databases">
        <authorList>
            <person name="Dupont C."/>
            <person name="Santoro A."/>
        </authorList>
    </citation>
    <scope>NUCLEOTIDE SEQUENCE [LARGE SCALE GENOMIC DNA]</scope>
    <source>
        <strain evidence="2">U25</strain>
    </source>
</reference>
<dbReference type="Proteomes" id="UP000241022">
    <property type="component" value="Unassembled WGS sequence"/>
</dbReference>
<evidence type="ECO:0000313" key="1">
    <source>
        <dbReference type="EMBL" id="PTL87202.1"/>
    </source>
</evidence>
<evidence type="ECO:0000313" key="2">
    <source>
        <dbReference type="Proteomes" id="UP000241022"/>
    </source>
</evidence>
<gene>
    <name evidence="1" type="ORF">A7X95_04620</name>
</gene>
<name>A0A2R6T970_9ARCH</name>
<keyword evidence="2" id="KW-1185">Reference proteome</keyword>